<dbReference type="InterPro" id="IPR003582">
    <property type="entry name" value="ShKT_dom"/>
</dbReference>
<organism evidence="6 7">
    <name type="scientific">Eublepharis macularius</name>
    <name type="common">Leopard gecko</name>
    <name type="synonym">Cyrtodactylus macularius</name>
    <dbReference type="NCBI Taxonomy" id="481883"/>
    <lineage>
        <taxon>Eukaryota</taxon>
        <taxon>Metazoa</taxon>
        <taxon>Chordata</taxon>
        <taxon>Craniata</taxon>
        <taxon>Vertebrata</taxon>
        <taxon>Euteleostomi</taxon>
        <taxon>Lepidosauria</taxon>
        <taxon>Squamata</taxon>
        <taxon>Bifurcata</taxon>
        <taxon>Gekkota</taxon>
        <taxon>Eublepharidae</taxon>
        <taxon>Eublepharinae</taxon>
        <taxon>Eublepharis</taxon>
    </lineage>
</organism>
<evidence type="ECO:0000256" key="4">
    <source>
        <dbReference type="SAM" id="MobiDB-lite"/>
    </source>
</evidence>
<feature type="compositionally biased region" description="Acidic residues" evidence="4">
    <location>
        <begin position="22"/>
        <end position="37"/>
    </location>
</feature>
<dbReference type="Gene3D" id="3.40.33.10">
    <property type="entry name" value="CAP"/>
    <property type="match status" value="1"/>
</dbReference>
<sequence length="255" mass="29351">MASAEAVFIISLQWGAGCDESTSCEEEEDEEDEEEENTFQGTNVSPEDQKEIVDKLNEIRRNVKPSATNMLKVIWNETMAESAKKWADECKLTVSPDANRRFNRMMCSENIFYTNFPSTWTNAIEAWEKRKAYFNYGVGATDTSRSIASYTQLIWYNSYQVGCGIAYCPGDISYFYYVCQYCPPANREDLLARPYKKGPSCNDCPNACENKLCTNPCLYRDTTKNCRELKQLYSCKIRLLRRNCKATCRCKTEII</sequence>
<proteinExistence type="inferred from homology"/>
<dbReference type="Proteomes" id="UP001190640">
    <property type="component" value="Chromosome 1"/>
</dbReference>
<dbReference type="AlphaFoldDB" id="A0AA97KTE8"/>
<dbReference type="InterPro" id="IPR035940">
    <property type="entry name" value="CAP_sf"/>
</dbReference>
<dbReference type="KEGG" id="emc:129326160"/>
<dbReference type="GeneID" id="129326160"/>
<evidence type="ECO:0000313" key="6">
    <source>
        <dbReference type="Proteomes" id="UP001190640"/>
    </source>
</evidence>
<comment type="similarity">
    <text evidence="1">Belongs to the CRISP family.</text>
</comment>
<evidence type="ECO:0000256" key="3">
    <source>
        <dbReference type="PROSITE-ProRule" id="PRU01005"/>
    </source>
</evidence>
<dbReference type="GO" id="GO:0006952">
    <property type="term" value="P:defense response"/>
    <property type="evidence" value="ECO:0007669"/>
    <property type="project" value="UniProtKB-ARBA"/>
</dbReference>
<evidence type="ECO:0000256" key="2">
    <source>
        <dbReference type="ARBA" id="ARBA00023157"/>
    </source>
</evidence>
<protein>
    <submittedName>
        <fullName evidence="7">Serotriflin-like</fullName>
    </submittedName>
</protein>
<name>A0AA97KTE8_EUBMA</name>
<dbReference type="PRINTS" id="PR00837">
    <property type="entry name" value="V5TPXLIKE"/>
</dbReference>
<evidence type="ECO:0000259" key="5">
    <source>
        <dbReference type="PROSITE" id="PS51670"/>
    </source>
</evidence>
<keyword evidence="2 3" id="KW-1015">Disulfide bond</keyword>
<evidence type="ECO:0000256" key="1">
    <source>
        <dbReference type="ARBA" id="ARBA00009923"/>
    </source>
</evidence>
<feature type="region of interest" description="Disordered" evidence="4">
    <location>
        <begin position="19"/>
        <end position="47"/>
    </location>
</feature>
<dbReference type="Gene3D" id="1.10.10.740">
    <property type="entry name" value="Crisp domain"/>
    <property type="match status" value="1"/>
</dbReference>
<dbReference type="SMART" id="SM00198">
    <property type="entry name" value="SCP"/>
    <property type="match status" value="1"/>
</dbReference>
<dbReference type="PROSITE" id="PS51670">
    <property type="entry name" value="SHKT"/>
    <property type="match status" value="1"/>
</dbReference>
<evidence type="ECO:0000313" key="7">
    <source>
        <dbReference type="RefSeq" id="XP_054830299.1"/>
    </source>
</evidence>
<feature type="domain" description="ShKT" evidence="5">
    <location>
        <begin position="217"/>
        <end position="250"/>
    </location>
</feature>
<dbReference type="FunFam" id="3.40.33.10:FF:000005">
    <property type="entry name" value="Cysteine-rich secretory protein 2"/>
    <property type="match status" value="1"/>
</dbReference>
<dbReference type="FunFam" id="1.10.10.740:FF:000001">
    <property type="entry name" value="Cysteine-rich secretory protein 2"/>
    <property type="match status" value="1"/>
</dbReference>
<reference evidence="7" key="1">
    <citation type="submission" date="2025-08" db="UniProtKB">
        <authorList>
            <consortium name="RefSeq"/>
        </authorList>
    </citation>
    <scope>IDENTIFICATION</scope>
    <source>
        <tissue evidence="7">Blood</tissue>
    </source>
</reference>
<keyword evidence="6" id="KW-1185">Reference proteome</keyword>
<dbReference type="InterPro" id="IPR001283">
    <property type="entry name" value="CRISP-related"/>
</dbReference>
<dbReference type="SUPFAM" id="SSF57546">
    <property type="entry name" value="Crisp domain-like"/>
    <property type="match status" value="1"/>
</dbReference>
<dbReference type="PANTHER" id="PTHR10334">
    <property type="entry name" value="CYSTEINE-RICH SECRETORY PROTEIN-RELATED"/>
    <property type="match status" value="1"/>
</dbReference>
<dbReference type="InterPro" id="IPR013871">
    <property type="entry name" value="Cysteine_rich_secretory"/>
</dbReference>
<comment type="caution">
    <text evidence="3">Lacks conserved residue(s) required for the propagation of feature annotation.</text>
</comment>
<accession>A0AA97KTE8</accession>
<feature type="disulfide bond" evidence="3">
    <location>
        <begin position="235"/>
        <end position="248"/>
    </location>
</feature>
<dbReference type="GO" id="GO:0005576">
    <property type="term" value="C:extracellular region"/>
    <property type="evidence" value="ECO:0007669"/>
    <property type="project" value="UniProtKB-ARBA"/>
</dbReference>
<dbReference type="InterPro" id="IPR014044">
    <property type="entry name" value="CAP_dom"/>
</dbReference>
<feature type="disulfide bond" evidence="3">
    <location>
        <begin position="226"/>
        <end position="244"/>
    </location>
</feature>
<gene>
    <name evidence="7" type="primary">LOC129326160</name>
</gene>
<dbReference type="RefSeq" id="XP_054830299.1">
    <property type="nucleotide sequence ID" value="XM_054974324.1"/>
</dbReference>
<dbReference type="Pfam" id="PF08562">
    <property type="entry name" value="Crisp"/>
    <property type="match status" value="1"/>
</dbReference>
<dbReference type="SUPFAM" id="SSF55797">
    <property type="entry name" value="PR-1-like"/>
    <property type="match status" value="1"/>
</dbReference>
<dbReference type="InterPro" id="IPR042076">
    <property type="entry name" value="Crisp-like_dom"/>
</dbReference>
<dbReference type="Pfam" id="PF00188">
    <property type="entry name" value="CAP"/>
    <property type="match status" value="1"/>
</dbReference>